<proteinExistence type="predicted"/>
<dbReference type="Proteomes" id="UP000280008">
    <property type="component" value="Unassembled WGS sequence"/>
</dbReference>
<name>A0A495IDI1_9MICO</name>
<feature type="region of interest" description="Disordered" evidence="1">
    <location>
        <begin position="63"/>
        <end position="104"/>
    </location>
</feature>
<feature type="compositionally biased region" description="Low complexity" evidence="1">
    <location>
        <begin position="90"/>
        <end position="104"/>
    </location>
</feature>
<keyword evidence="2" id="KW-0812">Transmembrane</keyword>
<feature type="compositionally biased region" description="Acidic residues" evidence="1">
    <location>
        <begin position="68"/>
        <end position="78"/>
    </location>
</feature>
<evidence type="ECO:0000313" key="3">
    <source>
        <dbReference type="EMBL" id="RKR73066.1"/>
    </source>
</evidence>
<accession>A0A495IDI1</accession>
<dbReference type="InterPro" id="IPR025323">
    <property type="entry name" value="DUF4229"/>
</dbReference>
<evidence type="ECO:0000313" key="4">
    <source>
        <dbReference type="Proteomes" id="UP000280008"/>
    </source>
</evidence>
<evidence type="ECO:0000256" key="1">
    <source>
        <dbReference type="SAM" id="MobiDB-lite"/>
    </source>
</evidence>
<organism evidence="3 4">
    <name type="scientific">Frondihabitans australicus</name>
    <dbReference type="NCBI Taxonomy" id="386892"/>
    <lineage>
        <taxon>Bacteria</taxon>
        <taxon>Bacillati</taxon>
        <taxon>Actinomycetota</taxon>
        <taxon>Actinomycetes</taxon>
        <taxon>Micrococcales</taxon>
        <taxon>Microbacteriaceae</taxon>
        <taxon>Frondihabitans</taxon>
    </lineage>
</organism>
<feature type="transmembrane region" description="Helical" evidence="2">
    <location>
        <begin position="29"/>
        <end position="48"/>
    </location>
</feature>
<keyword evidence="2" id="KW-0472">Membrane</keyword>
<dbReference type="Pfam" id="PF14012">
    <property type="entry name" value="DUF4229"/>
    <property type="match status" value="1"/>
</dbReference>
<sequence length="104" mass="11056">MKSAILYTLARIAVFVVPFVVLYGIGLSYLWAAVIAAAVGFLLSYILLGRLRTGVATSIERRRAVPEHDEDSDIEDAVLDGADGSAATVRPAPARRSGPPAEDD</sequence>
<reference evidence="3 4" key="1">
    <citation type="submission" date="2018-10" db="EMBL/GenBank/DDBJ databases">
        <title>Sequencing the genomes of 1000 actinobacteria strains.</title>
        <authorList>
            <person name="Klenk H.-P."/>
        </authorList>
    </citation>
    <scope>NUCLEOTIDE SEQUENCE [LARGE SCALE GENOMIC DNA]</scope>
    <source>
        <strain evidence="3 4">DSM 17894</strain>
    </source>
</reference>
<dbReference type="EMBL" id="RBKS01000001">
    <property type="protein sequence ID" value="RKR73066.1"/>
    <property type="molecule type" value="Genomic_DNA"/>
</dbReference>
<dbReference type="RefSeq" id="WP_170159804.1">
    <property type="nucleotide sequence ID" value="NZ_RBKS01000001.1"/>
</dbReference>
<keyword evidence="4" id="KW-1185">Reference proteome</keyword>
<comment type="caution">
    <text evidence="3">The sequence shown here is derived from an EMBL/GenBank/DDBJ whole genome shotgun (WGS) entry which is preliminary data.</text>
</comment>
<protein>
    <submittedName>
        <fullName evidence="3">Uncharacterized protein DUF4229</fullName>
    </submittedName>
</protein>
<evidence type="ECO:0000256" key="2">
    <source>
        <dbReference type="SAM" id="Phobius"/>
    </source>
</evidence>
<gene>
    <name evidence="3" type="ORF">C8E83_0148</name>
</gene>
<keyword evidence="2" id="KW-1133">Transmembrane helix</keyword>
<feature type="transmembrane region" description="Helical" evidence="2">
    <location>
        <begin position="5"/>
        <end position="23"/>
    </location>
</feature>
<dbReference type="AlphaFoldDB" id="A0A495IDI1"/>